<dbReference type="Proteomes" id="UP000033608">
    <property type="component" value="Unassembled WGS sequence"/>
</dbReference>
<evidence type="ECO:0000256" key="2">
    <source>
        <dbReference type="ARBA" id="ARBA00022771"/>
    </source>
</evidence>
<gene>
    <name evidence="7" type="ORF">SAMN02745223_03631</name>
    <name evidence="6" type="ORF">VW29_03540</name>
</gene>
<dbReference type="PANTHER" id="PTHR33823:SF4">
    <property type="entry name" value="GENERAL STRESS PROTEIN 16O"/>
    <property type="match status" value="1"/>
</dbReference>
<evidence type="ECO:0000313" key="6">
    <source>
        <dbReference type="EMBL" id="KKB86144.1"/>
    </source>
</evidence>
<evidence type="ECO:0000313" key="8">
    <source>
        <dbReference type="Proteomes" id="UP000033608"/>
    </source>
</evidence>
<dbReference type="EMBL" id="LAJF01000040">
    <property type="protein sequence ID" value="KKB86144.1"/>
    <property type="molecule type" value="Genomic_DNA"/>
</dbReference>
<evidence type="ECO:0000256" key="1">
    <source>
        <dbReference type="ARBA" id="ARBA00022723"/>
    </source>
</evidence>
<dbReference type="AlphaFoldDB" id="A0A0F5LVE9"/>
<name>A0A0F5LVE9_9HYPH</name>
<evidence type="ECO:0000313" key="9">
    <source>
        <dbReference type="Proteomes" id="UP000184533"/>
    </source>
</evidence>
<proteinExistence type="predicted"/>
<reference evidence="6 8" key="1">
    <citation type="submission" date="2015-03" db="EMBL/GenBank/DDBJ databases">
        <authorList>
            <person name="Hassan Y.I."/>
            <person name="Lepp D."/>
            <person name="Zhou T."/>
        </authorList>
    </citation>
    <scope>NUCLEOTIDE SEQUENCE [LARGE SCALE GENOMIC DNA]</scope>
    <source>
        <strain evidence="6 8">DSM 17137</strain>
    </source>
</reference>
<dbReference type="Pfam" id="PF01258">
    <property type="entry name" value="zf-dskA_traR"/>
    <property type="match status" value="1"/>
</dbReference>
<evidence type="ECO:0000259" key="5">
    <source>
        <dbReference type="Pfam" id="PF01258"/>
    </source>
</evidence>
<dbReference type="PANTHER" id="PTHR33823">
    <property type="entry name" value="RNA POLYMERASE-BINDING TRANSCRIPTION FACTOR DKSA-RELATED"/>
    <property type="match status" value="1"/>
</dbReference>
<dbReference type="EMBL" id="FQVC01000014">
    <property type="protein sequence ID" value="SHF81896.1"/>
    <property type="molecule type" value="Genomic_DNA"/>
</dbReference>
<keyword evidence="8" id="KW-1185">Reference proteome</keyword>
<dbReference type="OrthoDB" id="1121111at2"/>
<dbReference type="Proteomes" id="UP000184533">
    <property type="component" value="Unassembled WGS sequence"/>
</dbReference>
<keyword evidence="3" id="KW-0862">Zinc</keyword>
<dbReference type="RefSeq" id="WP_046133963.1">
    <property type="nucleotide sequence ID" value="NZ_FQVC01000014.1"/>
</dbReference>
<dbReference type="Gene3D" id="1.20.120.910">
    <property type="entry name" value="DksA, coiled-coil domain"/>
    <property type="match status" value="1"/>
</dbReference>
<keyword evidence="1" id="KW-0479">Metal-binding</keyword>
<dbReference type="PATRIC" id="fig|1121477.3.peg.1775"/>
<dbReference type="PROSITE" id="PS51128">
    <property type="entry name" value="ZF_DKSA_2"/>
    <property type="match status" value="1"/>
</dbReference>
<dbReference type="InterPro" id="IPR000962">
    <property type="entry name" value="Znf_DskA_TraR"/>
</dbReference>
<dbReference type="GO" id="GO:0008270">
    <property type="term" value="F:zinc ion binding"/>
    <property type="evidence" value="ECO:0007669"/>
    <property type="project" value="UniProtKB-KW"/>
</dbReference>
<reference evidence="7 9" key="2">
    <citation type="submission" date="2016-11" db="EMBL/GenBank/DDBJ databases">
        <authorList>
            <person name="Jaros S."/>
            <person name="Januszkiewicz K."/>
            <person name="Wedrychowicz H."/>
        </authorList>
    </citation>
    <scope>NUCLEOTIDE SEQUENCE [LARGE SCALE GENOMIC DNA]</scope>
    <source>
        <strain evidence="7 9">DSM 17137</strain>
    </source>
</reference>
<feature type="domain" description="Zinc finger DksA/TraR C4-type" evidence="5">
    <location>
        <begin position="82"/>
        <end position="110"/>
    </location>
</feature>
<sequence>MTNSPDAGRHFEQRIRNELDELMTLSEETAKDRAPVQLDQQSVGRLSRMDAIQGQALAQASDQRRQARKVALEMALRRLEAGEFGDCVDCGEPISPKRLEIDPAAALCITSAQSSA</sequence>
<evidence type="ECO:0000256" key="4">
    <source>
        <dbReference type="PROSITE-ProRule" id="PRU00510"/>
    </source>
</evidence>
<keyword evidence="2" id="KW-0863">Zinc-finger</keyword>
<dbReference type="SUPFAM" id="SSF57716">
    <property type="entry name" value="Glucocorticoid receptor-like (DNA-binding domain)"/>
    <property type="match status" value="1"/>
</dbReference>
<protein>
    <submittedName>
        <fullName evidence="7">Transcriptional regulator, TraR/DksA family</fullName>
    </submittedName>
</protein>
<accession>A0A0F5LVE9</accession>
<evidence type="ECO:0000313" key="7">
    <source>
        <dbReference type="EMBL" id="SHF81896.1"/>
    </source>
</evidence>
<dbReference type="STRING" id="1121477.SAMN02745223_03631"/>
<evidence type="ECO:0000256" key="3">
    <source>
        <dbReference type="ARBA" id="ARBA00022833"/>
    </source>
</evidence>
<organism evidence="6 8">
    <name type="scientific">Devosia limi DSM 17137</name>
    <dbReference type="NCBI Taxonomy" id="1121477"/>
    <lineage>
        <taxon>Bacteria</taxon>
        <taxon>Pseudomonadati</taxon>
        <taxon>Pseudomonadota</taxon>
        <taxon>Alphaproteobacteria</taxon>
        <taxon>Hyphomicrobiales</taxon>
        <taxon>Devosiaceae</taxon>
        <taxon>Devosia</taxon>
    </lineage>
</organism>
<feature type="zinc finger region" description="dksA C4-type" evidence="4">
    <location>
        <begin position="87"/>
        <end position="111"/>
    </location>
</feature>